<dbReference type="Proteomes" id="UP000003781">
    <property type="component" value="Unassembled WGS sequence"/>
</dbReference>
<protein>
    <submittedName>
        <fullName evidence="1">Uncharacterized protein</fullName>
    </submittedName>
</protein>
<dbReference type="EMBL" id="AAXW01000002">
    <property type="protein sequence ID" value="EAZ93545.1"/>
    <property type="molecule type" value="Genomic_DNA"/>
</dbReference>
<comment type="caution">
    <text evidence="1">The sequence shown here is derived from an EMBL/GenBank/DDBJ whole genome shotgun (WGS) entry which is preliminary data.</text>
</comment>
<dbReference type="AlphaFoldDB" id="A3IIB3"/>
<name>A3IIB3_9CHRO</name>
<accession>A3IIB3</accession>
<organism evidence="1 2">
    <name type="scientific">Crocosphaera chwakensis CCY0110</name>
    <dbReference type="NCBI Taxonomy" id="391612"/>
    <lineage>
        <taxon>Bacteria</taxon>
        <taxon>Bacillati</taxon>
        <taxon>Cyanobacteriota</taxon>
        <taxon>Cyanophyceae</taxon>
        <taxon>Oscillatoriophycideae</taxon>
        <taxon>Chroococcales</taxon>
        <taxon>Aphanothecaceae</taxon>
        <taxon>Crocosphaera</taxon>
        <taxon>Crocosphaera chwakensis</taxon>
    </lineage>
</organism>
<reference evidence="1 2" key="1">
    <citation type="submission" date="2007-03" db="EMBL/GenBank/DDBJ databases">
        <authorList>
            <person name="Stal L."/>
            <person name="Ferriera S."/>
            <person name="Johnson J."/>
            <person name="Kravitz S."/>
            <person name="Beeson K."/>
            <person name="Sutton G."/>
            <person name="Rogers Y.-H."/>
            <person name="Friedman R."/>
            <person name="Frazier M."/>
            <person name="Venter J.C."/>
        </authorList>
    </citation>
    <scope>NUCLEOTIDE SEQUENCE [LARGE SCALE GENOMIC DNA]</scope>
    <source>
        <strain evidence="1 2">CCY0110</strain>
    </source>
</reference>
<evidence type="ECO:0000313" key="2">
    <source>
        <dbReference type="Proteomes" id="UP000003781"/>
    </source>
</evidence>
<evidence type="ECO:0000313" key="1">
    <source>
        <dbReference type="EMBL" id="EAZ93545.1"/>
    </source>
</evidence>
<gene>
    <name evidence="1" type="ORF">CY0110_17157</name>
</gene>
<sequence>MKLNKLGILILLSIYLIKNQERPLM</sequence>
<proteinExistence type="predicted"/>
<keyword evidence="2" id="KW-1185">Reference proteome</keyword>